<dbReference type="Proteomes" id="UP001153292">
    <property type="component" value="Chromosome 9"/>
</dbReference>
<reference evidence="2" key="1">
    <citation type="submission" date="2021-12" db="EMBL/GenBank/DDBJ databases">
        <authorList>
            <person name="King R."/>
        </authorList>
    </citation>
    <scope>NUCLEOTIDE SEQUENCE</scope>
</reference>
<dbReference type="EMBL" id="OU963902">
    <property type="protein sequence ID" value="CAH0407914.1"/>
    <property type="molecule type" value="Genomic_DNA"/>
</dbReference>
<name>A0ABN8BIH4_CHISP</name>
<feature type="region of interest" description="Disordered" evidence="1">
    <location>
        <begin position="47"/>
        <end position="73"/>
    </location>
</feature>
<gene>
    <name evidence="2" type="ORF">CHILSU_LOCUS11318</name>
</gene>
<evidence type="ECO:0000313" key="2">
    <source>
        <dbReference type="EMBL" id="CAH0407914.1"/>
    </source>
</evidence>
<proteinExistence type="predicted"/>
<feature type="compositionally biased region" description="Basic and acidic residues" evidence="1">
    <location>
        <begin position="54"/>
        <end position="73"/>
    </location>
</feature>
<evidence type="ECO:0000313" key="3">
    <source>
        <dbReference type="Proteomes" id="UP001153292"/>
    </source>
</evidence>
<accession>A0ABN8BIH4</accession>
<sequence>MAKGKSREEDLERKRVARRERYKKLKANPERYSIEQQKKREAYLKRKIQNKVKSIKDMSPREQKVQRRRWKESSKRYLEKKIKERQINEINIDDSPAAENSKGTVDSLSDPLKECTIKTDNKKGTQYYKNKIKLLKLKHLKEKKELSFLIKKYKNRCGILNRVNKILSQKLKNKKDNINDDNHLELPAPSPHSDCDKEAVQAKTKNIIKTKEKNNLDLRKKCLNDRFLKEINKSGGDIQKLVKEYYEDDINSRIGAGKKQCVKKYGIQKQKRYMLDSIKNLHKKFLEENPLIKISYVTFSRLRPFWVYLPRDDRDTCACTTHTNIDLIIHALRKNKIIDLRNYQEMLGVLCCTKFSAKCVARECDVCKNESIAYKEFDNQEEIEYYEWVRDKKKVGAKDINVVKKVSQKINPRNLIQKLESSLPKFFVHTGNILNQYQAITMIKQSLSPNETLLHMDFSENYCYKFAKEIQSLHFGGSRGQVSLHTVVAYLKEGRDNAHYSFCTVSECTRHDAPAVWAHLENALKFVFEKCSSVTTVHILTDSPTSQYRNKQIFYIITQLHNTFPSLKCVTWNFQESGHGKGAPDGIGAVVKRSADYQVKCGNDVGDFTKFLAVVKENVKNVEIRVVNEADIIEKEIMLPKDISPFKGTMSVHQVLWNIHSDFLEFRKLSCFLCIEEICHHDNKHMQLHKIYKSAIASSVENVKIVPASKQIHVLEDITLQFNESPKPSTSGLRQIRKNQNVVTLAKYKCSYSSHKHLPPPEFETGTCRVGHTMKPGVQTYWSSDHGGRHNIKKSIFEYESHENTQEFRKFSAPKSGAVNITKNCHINPAALKNARSTNKR</sequence>
<keyword evidence="3" id="KW-1185">Reference proteome</keyword>
<evidence type="ECO:0000256" key="1">
    <source>
        <dbReference type="SAM" id="MobiDB-lite"/>
    </source>
</evidence>
<dbReference type="PANTHER" id="PTHR46601">
    <property type="entry name" value="ULP_PROTEASE DOMAIN-CONTAINING PROTEIN"/>
    <property type="match status" value="1"/>
</dbReference>
<organism evidence="2 3">
    <name type="scientific">Chilo suppressalis</name>
    <name type="common">Asiatic rice borer moth</name>
    <dbReference type="NCBI Taxonomy" id="168631"/>
    <lineage>
        <taxon>Eukaryota</taxon>
        <taxon>Metazoa</taxon>
        <taxon>Ecdysozoa</taxon>
        <taxon>Arthropoda</taxon>
        <taxon>Hexapoda</taxon>
        <taxon>Insecta</taxon>
        <taxon>Pterygota</taxon>
        <taxon>Neoptera</taxon>
        <taxon>Endopterygota</taxon>
        <taxon>Lepidoptera</taxon>
        <taxon>Glossata</taxon>
        <taxon>Ditrysia</taxon>
        <taxon>Pyraloidea</taxon>
        <taxon>Crambidae</taxon>
        <taxon>Crambinae</taxon>
        <taxon>Chilo</taxon>
    </lineage>
</organism>
<protein>
    <submittedName>
        <fullName evidence="2">Uncharacterized protein</fullName>
    </submittedName>
</protein>
<dbReference type="PANTHER" id="PTHR46601:SF2">
    <property type="entry name" value="UBIQUITIN-LIKE PROTEASE FAMILY PROFILE DOMAIN-CONTAINING PROTEIN"/>
    <property type="match status" value="1"/>
</dbReference>